<dbReference type="EMBL" id="JBBMFK010000002">
    <property type="protein sequence ID" value="MEQ2442194.1"/>
    <property type="molecule type" value="Genomic_DNA"/>
</dbReference>
<dbReference type="InterPro" id="IPR011033">
    <property type="entry name" value="PRC_barrel-like_sf"/>
</dbReference>
<gene>
    <name evidence="2" type="ORF">WMO64_01775</name>
</gene>
<evidence type="ECO:0000259" key="1">
    <source>
        <dbReference type="Pfam" id="PF05239"/>
    </source>
</evidence>
<dbReference type="NCBIfam" id="TIGR02888">
    <property type="entry name" value="spore_YlmC_YmxH"/>
    <property type="match status" value="1"/>
</dbReference>
<keyword evidence="3" id="KW-1185">Reference proteome</keyword>
<protein>
    <submittedName>
        <fullName evidence="2">YlmC/YmxH family sporulation protein</fullName>
    </submittedName>
</protein>
<comment type="caution">
    <text evidence="2">The sequence shown here is derived from an EMBL/GenBank/DDBJ whole genome shotgun (WGS) entry which is preliminary data.</text>
</comment>
<evidence type="ECO:0000313" key="3">
    <source>
        <dbReference type="Proteomes" id="UP001464378"/>
    </source>
</evidence>
<dbReference type="PANTHER" id="PTHR40061:SF1">
    <property type="entry name" value="SPORULATION PROTEIN YLMC-RELATED"/>
    <property type="match status" value="1"/>
</dbReference>
<feature type="domain" description="PRC-barrel" evidence="1">
    <location>
        <begin position="4"/>
        <end position="78"/>
    </location>
</feature>
<dbReference type="RefSeq" id="WP_294519884.1">
    <property type="nucleotide sequence ID" value="NZ_JBBMFK010000002.1"/>
</dbReference>
<dbReference type="PANTHER" id="PTHR40061">
    <property type="entry name" value="SPORULATION PROTEIN YLMC-RELATED"/>
    <property type="match status" value="1"/>
</dbReference>
<dbReference type="InterPro" id="IPR014238">
    <property type="entry name" value="Spore_YlmC/YmxH"/>
</dbReference>
<accession>A0ABV1E4F3</accession>
<reference evidence="2 3" key="1">
    <citation type="submission" date="2024-03" db="EMBL/GenBank/DDBJ databases">
        <title>Human intestinal bacterial collection.</title>
        <authorList>
            <person name="Pauvert C."/>
            <person name="Hitch T.C.A."/>
            <person name="Clavel T."/>
        </authorList>
    </citation>
    <scope>NUCLEOTIDE SEQUENCE [LARGE SCALE GENOMIC DNA]</scope>
    <source>
        <strain evidence="2 3">CLA-AP-H29</strain>
    </source>
</reference>
<name>A0ABV1E4F3_9FIRM</name>
<sequence>MKSRIADLRCKEIINVTDGSRYGYVGDVEVDLDSGRVCALVVPGRLRLFGLLGREADRIFPWESVRRFGEDIILVESGALRSGREERRRGRREGQEKIL</sequence>
<proteinExistence type="predicted"/>
<dbReference type="Proteomes" id="UP001464378">
    <property type="component" value="Unassembled WGS sequence"/>
</dbReference>
<organism evidence="2 3">
    <name type="scientific">Pseudoflavonifractor intestinihominis</name>
    <dbReference type="NCBI Taxonomy" id="3133171"/>
    <lineage>
        <taxon>Bacteria</taxon>
        <taxon>Bacillati</taxon>
        <taxon>Bacillota</taxon>
        <taxon>Clostridia</taxon>
        <taxon>Eubacteriales</taxon>
        <taxon>Oscillospiraceae</taxon>
        <taxon>Pseudoflavonifractor</taxon>
    </lineage>
</organism>
<evidence type="ECO:0000313" key="2">
    <source>
        <dbReference type="EMBL" id="MEQ2442194.1"/>
    </source>
</evidence>
<dbReference type="Pfam" id="PF05239">
    <property type="entry name" value="PRC"/>
    <property type="match status" value="1"/>
</dbReference>
<dbReference type="SUPFAM" id="SSF50346">
    <property type="entry name" value="PRC-barrel domain"/>
    <property type="match status" value="1"/>
</dbReference>
<dbReference type="InterPro" id="IPR027275">
    <property type="entry name" value="PRC-brl_dom"/>
</dbReference>
<dbReference type="Gene3D" id="2.30.30.240">
    <property type="entry name" value="PRC-barrel domain"/>
    <property type="match status" value="1"/>
</dbReference>